<dbReference type="InterPro" id="IPR011989">
    <property type="entry name" value="ARM-like"/>
</dbReference>
<evidence type="ECO:0000256" key="3">
    <source>
        <dbReference type="ARBA" id="ARBA00022737"/>
    </source>
</evidence>
<comment type="subcellular location">
    <subcellularLocation>
        <location evidence="1">Cytoplasm</location>
    </subcellularLocation>
</comment>
<sequence>MTDSVLAAAAPSDVEREEMLDRMLTRLALADDDKLEPLLAKILPYSISSLASPSPSIRKSVLEILSHVNKRVKNHPDIALPFLDLWRIYNENNASPMVRNFCIVYIQMSFERLDGEDKSARAPDLLVNIAKGPPQHQEIILRIVAQVIGENCSSQVNENVGAMYRAIGNSEDGQVFLEFCLHTLLYQPPSPGNGCPAGLSIAQSDRVTGKLPLKGDMLMLRKLGMLNVIEAMQLTTELVYPLYLVAASDSQEPVSKRGEELLKRKAAGVNMDDTAFIQRLFTLFNGNIGVESIAADCRVTPVNVSMRVRLMSVFCRSVTAANSFPSTLQCIFGCIYGSGTTSRLKQLGMEFSVWAVMDQLKLMGPVILSGILRSLDGPNAETEKIDMALRLFTALKLEDQSLHLTIQDSVTSLAIAYKGAPTAVLKDIEELLLENSQAAQSDVRFCAMRWATSLFDLNHCPSRYICILGAADSKIDIREMALEGLNLMKDQEQTSGVNTDLKYPDLTMMLDYICNQQPKLLDSAEQREGMLFFPSKAYIAMIKFLMKCFEADFRLSKFSFPVDTSSSPVVKLCSILEHAMACEGSTELHATASKALVEIGAHFPELVATRYAERLSWLKPLLGHIDSGTRESVSRLLGIACSALPTSAACTLLSDVLSPIGGTHMLRFESRHGALCAIGYMTAECMKEPSKISEEHLKVVVNTLVQVVESENSELASVAMEALGHIGLRCSLSSFKQNSLPAGILTVLHQKLNKLLSGDDIKSIQKILISLGHISVKETSFEHVEDILFASGEALSFIWGGVSVTADMILKSNYSSLSKVSGYLTGEISSSITGSRTSQNGIDIESRTRAQEVITKKLFDVLLYSSRKEERCAGTVWLVSLLMYCGHHPKIQQLLPEIQEAFSHLLGEQNDLTQELASQGMSIVYELGDSSMKESLVNALVSTLTGSGKRKRAVKLMDDSEVFQEGAIGETISGGKLSTYKELCSLANEMGQPDLIYKFMDLANYQSSLNSKRGAAFGFSKIAKQAGDALKPYMRSLIPRLVRYQYDPDKNVQDAMGHIWKSIVAEPKKTVDEYFDSIVDDLLAQSGSRLWRSREACCHALADIIQGRKFSQVSKHLKSIWAAAFRAMDDIKETVRNSGDSLCRAVSSLTTRLCDISLSSASDASETMNIVLPFLLVEGIVSKVSSIQKASITMVMKLAKNAGIAIRPHLPELVSCMLECLSSLEDQRLNYVELHAANVGIQTEKLESLRIAVSKDSPMWETLDLCINVVDKKSLDLLVPRLAQLIRSGVGLNTRVGIASFITLLVEKVASDIKTFTGTLLKLVYIAVLEEKSGSAKRAFAAACAVILKHATPSHAQNVIKDTAALHLGERNAQLSCAILLKAYSSLATDVLSGYHAVVVPVIFISRFEDDKHISTSFEDLWEENSSSERVTLQLYLAEIVVLLCDCLASSSWANKRKSAKAIRKLSEILGESLSPYHHNLLKCLLKELPGRFWEGKDVILYGIASLCSSCHEAISVEDPTMPFLVLGAITTACSKKIKSYHEAAFSCLEQVIRDFNHPDFFSHVFPMLYDVCTQSVATKTMNSNSIISVIETGKDNMEDASVPLNKVLDCVASCVYVAHLQDILKNSKKLIEVFSSSLSPGLNWPVKMSVFSSIRELCSKFQHVVEGNPTYSSEATPLIFELFHSLAPKIVECIRVVKISQVHISASECLLEMSKLYGDTPPTCLEDVELKDELVHLCEVEKSEQAKTLLRQCITILEDLKHKSSSTSGTV</sequence>
<organism evidence="8 9">
    <name type="scientific">Musa balbisiana</name>
    <name type="common">Banana</name>
    <dbReference type="NCBI Taxonomy" id="52838"/>
    <lineage>
        <taxon>Eukaryota</taxon>
        <taxon>Viridiplantae</taxon>
        <taxon>Streptophyta</taxon>
        <taxon>Embryophyta</taxon>
        <taxon>Tracheophyta</taxon>
        <taxon>Spermatophyta</taxon>
        <taxon>Magnoliopsida</taxon>
        <taxon>Liliopsida</taxon>
        <taxon>Zingiberales</taxon>
        <taxon>Musaceae</taxon>
        <taxon>Musa</taxon>
    </lineage>
</organism>
<accession>A0A4S8JFT9</accession>
<evidence type="ECO:0000256" key="4">
    <source>
        <dbReference type="ARBA" id="ARBA00022942"/>
    </source>
</evidence>
<dbReference type="GO" id="GO:0000502">
    <property type="term" value="C:proteasome complex"/>
    <property type="evidence" value="ECO:0007669"/>
    <property type="project" value="UniProtKB-KW"/>
</dbReference>
<dbReference type="Proteomes" id="UP000317650">
    <property type="component" value="Chromosome 7"/>
</dbReference>
<dbReference type="GO" id="GO:0060090">
    <property type="term" value="F:molecular adaptor activity"/>
    <property type="evidence" value="ECO:0007669"/>
    <property type="project" value="InterPro"/>
</dbReference>
<evidence type="ECO:0000256" key="2">
    <source>
        <dbReference type="ARBA" id="ARBA00022490"/>
    </source>
</evidence>
<feature type="domain" description="Proteasome component Ecm29 N-terminal" evidence="5">
    <location>
        <begin position="20"/>
        <end position="377"/>
    </location>
</feature>
<dbReference type="InterPro" id="IPR024372">
    <property type="entry name" value="Ecm29_N"/>
</dbReference>
<keyword evidence="2" id="KW-0963">Cytoplasm</keyword>
<evidence type="ECO:0000313" key="8">
    <source>
        <dbReference type="EMBL" id="THU59812.1"/>
    </source>
</evidence>
<dbReference type="SUPFAM" id="SSF48371">
    <property type="entry name" value="ARM repeat"/>
    <property type="match status" value="3"/>
</dbReference>
<dbReference type="EMBL" id="PYDT01000005">
    <property type="protein sequence ID" value="THU59812.1"/>
    <property type="molecule type" value="Genomic_DNA"/>
</dbReference>
<dbReference type="Pfam" id="PF23702">
    <property type="entry name" value="ARM_ECM29"/>
    <property type="match status" value="1"/>
</dbReference>
<evidence type="ECO:0000256" key="1">
    <source>
        <dbReference type="ARBA" id="ARBA00004496"/>
    </source>
</evidence>
<dbReference type="GO" id="GO:0036503">
    <property type="term" value="P:ERAD pathway"/>
    <property type="evidence" value="ECO:0007669"/>
    <property type="project" value="TreeGrafter"/>
</dbReference>
<gene>
    <name evidence="8" type="ORF">C4D60_Mb07t05990</name>
</gene>
<feature type="domain" description="ECM29 ARM-like repeats" evidence="6">
    <location>
        <begin position="594"/>
        <end position="724"/>
    </location>
</feature>
<reference evidence="8 9" key="1">
    <citation type="journal article" date="2019" name="Nat. Plants">
        <title>Genome sequencing of Musa balbisiana reveals subgenome evolution and function divergence in polyploid bananas.</title>
        <authorList>
            <person name="Yao X."/>
        </authorList>
    </citation>
    <scope>NUCLEOTIDE SEQUENCE [LARGE SCALE GENOMIC DNA]</scope>
    <source>
        <strain evidence="9">cv. DH-PKW</strain>
        <tissue evidence="8">Leaves</tissue>
    </source>
</reference>
<name>A0A4S8JFT9_MUSBA</name>
<dbReference type="Pfam" id="PF13001">
    <property type="entry name" value="ECM29_N"/>
    <property type="match status" value="2"/>
</dbReference>
<dbReference type="InterPro" id="IPR055444">
    <property type="entry name" value="ARM_ECM29"/>
</dbReference>
<keyword evidence="4" id="KW-0647">Proteasome</keyword>
<feature type="domain" description="Proteasome adapter and scaffold protein ECM29 HEAT-repeat" evidence="7">
    <location>
        <begin position="1206"/>
        <end position="1365"/>
    </location>
</feature>
<keyword evidence="3" id="KW-0677">Repeat</keyword>
<keyword evidence="9" id="KW-1185">Reference proteome</keyword>
<evidence type="ECO:0000259" key="5">
    <source>
        <dbReference type="Pfam" id="PF13001"/>
    </source>
</evidence>
<feature type="domain" description="Proteasome component Ecm29 N-terminal" evidence="5">
    <location>
        <begin position="379"/>
        <end position="469"/>
    </location>
</feature>
<evidence type="ECO:0008006" key="10">
    <source>
        <dbReference type="Google" id="ProtNLM"/>
    </source>
</evidence>
<dbReference type="PANTHER" id="PTHR23346">
    <property type="entry name" value="TRANSLATIONAL ACTIVATOR GCN1-RELATED"/>
    <property type="match status" value="1"/>
</dbReference>
<dbReference type="InterPro" id="IPR016024">
    <property type="entry name" value="ARM-type_fold"/>
</dbReference>
<evidence type="ECO:0000259" key="7">
    <source>
        <dbReference type="Pfam" id="PF24492"/>
    </source>
</evidence>
<dbReference type="Gene3D" id="1.25.10.10">
    <property type="entry name" value="Leucine-rich Repeat Variant"/>
    <property type="match status" value="3"/>
</dbReference>
<comment type="caution">
    <text evidence="8">The sequence shown here is derived from an EMBL/GenBank/DDBJ whole genome shotgun (WGS) entry which is preliminary data.</text>
</comment>
<proteinExistence type="predicted"/>
<evidence type="ECO:0000259" key="6">
    <source>
        <dbReference type="Pfam" id="PF23702"/>
    </source>
</evidence>
<evidence type="ECO:0000313" key="9">
    <source>
        <dbReference type="Proteomes" id="UP000317650"/>
    </source>
</evidence>
<dbReference type="Pfam" id="PF24492">
    <property type="entry name" value="HEAT_ECM29"/>
    <property type="match status" value="1"/>
</dbReference>
<protein>
    <recommendedName>
        <fullName evidence="10">Proteasome-associated protein ECM29 homolog</fullName>
    </recommendedName>
</protein>
<dbReference type="PANTHER" id="PTHR23346:SF19">
    <property type="entry name" value="PROTEASOME ADAPTER AND SCAFFOLD PROTEIN ECM29"/>
    <property type="match status" value="1"/>
</dbReference>
<dbReference type="GO" id="GO:0005737">
    <property type="term" value="C:cytoplasm"/>
    <property type="evidence" value="ECO:0007669"/>
    <property type="project" value="UniProtKB-SubCell"/>
</dbReference>
<dbReference type="GO" id="GO:0005634">
    <property type="term" value="C:nucleus"/>
    <property type="evidence" value="ECO:0007669"/>
    <property type="project" value="TreeGrafter"/>
</dbReference>
<dbReference type="STRING" id="52838.A0A4S8JFT9"/>
<dbReference type="GO" id="GO:0043248">
    <property type="term" value="P:proteasome assembly"/>
    <property type="evidence" value="ECO:0007669"/>
    <property type="project" value="InterPro"/>
</dbReference>
<dbReference type="InterPro" id="IPR055443">
    <property type="entry name" value="HEAT_ECM29"/>
</dbReference>